<evidence type="ECO:0000313" key="2">
    <source>
        <dbReference type="Proteomes" id="UP000032702"/>
    </source>
</evidence>
<name>Q08WV2_STIAD</name>
<comment type="caution">
    <text evidence="1">The sequence shown here is derived from an EMBL/GenBank/DDBJ whole genome shotgun (WGS) entry which is preliminary data.</text>
</comment>
<dbReference type="EMBL" id="AAMD01000097">
    <property type="protein sequence ID" value="EAU64984.1"/>
    <property type="molecule type" value="Genomic_DNA"/>
</dbReference>
<dbReference type="RefSeq" id="WP_002615872.1">
    <property type="nucleotide sequence ID" value="NC_014623.1"/>
</dbReference>
<dbReference type="Proteomes" id="UP000032702">
    <property type="component" value="Unassembled WGS sequence"/>
</dbReference>
<accession>Q08WV2</accession>
<sequence length="46" mass="4739">MQQGVGTYDCDGTGANGYESTTACGPATCTVVRTKVLMINHLAISC</sequence>
<organism evidence="1 2">
    <name type="scientific">Stigmatella aurantiaca (strain DW4/3-1)</name>
    <dbReference type="NCBI Taxonomy" id="378806"/>
    <lineage>
        <taxon>Bacteria</taxon>
        <taxon>Pseudomonadati</taxon>
        <taxon>Myxococcota</taxon>
        <taxon>Myxococcia</taxon>
        <taxon>Myxococcales</taxon>
        <taxon>Cystobacterineae</taxon>
        <taxon>Archangiaceae</taxon>
        <taxon>Stigmatella</taxon>
    </lineage>
</organism>
<protein>
    <submittedName>
        <fullName evidence="1">Uncharacterized protein</fullName>
    </submittedName>
</protein>
<reference evidence="1 2" key="1">
    <citation type="submission" date="2006-04" db="EMBL/GenBank/DDBJ databases">
        <authorList>
            <person name="Nierman W.C."/>
        </authorList>
    </citation>
    <scope>NUCLEOTIDE SEQUENCE [LARGE SCALE GENOMIC DNA]</scope>
    <source>
        <strain evidence="1 2">DW4/3-1</strain>
    </source>
</reference>
<gene>
    <name evidence="1" type="ORF">STIAU_4430</name>
</gene>
<evidence type="ECO:0000313" key="1">
    <source>
        <dbReference type="EMBL" id="EAU64984.1"/>
    </source>
</evidence>
<proteinExistence type="predicted"/>
<dbReference type="AlphaFoldDB" id="Q08WV2"/>